<keyword evidence="4 13" id="KW-0813">Transport</keyword>
<comment type="subcellular location">
    <subcellularLocation>
        <location evidence="1">Cell inner membrane</location>
        <topology evidence="1">Multi-pass membrane protein</topology>
    </subcellularLocation>
    <subcellularLocation>
        <location evidence="13">Cell membrane</location>
        <topology evidence="13">Multi-pass membrane protein</topology>
    </subcellularLocation>
</comment>
<evidence type="ECO:0000256" key="1">
    <source>
        <dbReference type="ARBA" id="ARBA00004429"/>
    </source>
</evidence>
<evidence type="ECO:0000256" key="4">
    <source>
        <dbReference type="ARBA" id="ARBA00022448"/>
    </source>
</evidence>
<dbReference type="InterPro" id="IPR001708">
    <property type="entry name" value="YidC/ALB3/OXA1/COX18"/>
</dbReference>
<keyword evidence="9 13" id="KW-0472">Membrane</keyword>
<comment type="subunit">
    <text evidence="13">Interacts with the Sec translocase complex via SecD. Specifically interacts with transmembrane segments of nascent integral membrane proteins during membrane integration.</text>
</comment>
<dbReference type="GO" id="GO:0051205">
    <property type="term" value="P:protein insertion into membrane"/>
    <property type="evidence" value="ECO:0007669"/>
    <property type="project" value="TreeGrafter"/>
</dbReference>
<evidence type="ECO:0000256" key="12">
    <source>
        <dbReference type="ARBA" id="ARBA00033342"/>
    </source>
</evidence>
<comment type="similarity">
    <text evidence="2 13">Belongs to the OXA1/ALB3/YidC family. Type 1 subfamily.</text>
</comment>
<dbReference type="PANTHER" id="PTHR12428:SF65">
    <property type="entry name" value="CYTOCHROME C OXIDASE ASSEMBLY PROTEIN COX18, MITOCHONDRIAL"/>
    <property type="match status" value="1"/>
</dbReference>
<dbReference type="Proteomes" id="UP000297737">
    <property type="component" value="Unassembled WGS sequence"/>
</dbReference>
<dbReference type="NCBIfam" id="TIGR03592">
    <property type="entry name" value="yidC_oxa1_cterm"/>
    <property type="match status" value="1"/>
</dbReference>
<dbReference type="CDD" id="cd19961">
    <property type="entry name" value="EcYidC-like_peri"/>
    <property type="match status" value="1"/>
</dbReference>
<dbReference type="InterPro" id="IPR028055">
    <property type="entry name" value="YidC/Oxa/ALB_C"/>
</dbReference>
<dbReference type="PRINTS" id="PR01900">
    <property type="entry name" value="YIDCPROTEIN"/>
</dbReference>
<feature type="transmembrane region" description="Helical" evidence="13">
    <location>
        <begin position="441"/>
        <end position="461"/>
    </location>
</feature>
<dbReference type="Gene3D" id="2.70.98.90">
    <property type="match status" value="1"/>
</dbReference>
<dbReference type="InterPro" id="IPR019998">
    <property type="entry name" value="Membr_insert_YidC"/>
</dbReference>
<evidence type="ECO:0000256" key="9">
    <source>
        <dbReference type="ARBA" id="ARBA00023136"/>
    </source>
</evidence>
<evidence type="ECO:0000256" key="7">
    <source>
        <dbReference type="ARBA" id="ARBA00022927"/>
    </source>
</evidence>
<feature type="transmembrane region" description="Helical" evidence="13">
    <location>
        <begin position="6"/>
        <end position="24"/>
    </location>
</feature>
<dbReference type="NCBIfam" id="NF002353">
    <property type="entry name" value="PRK01318.1-4"/>
    <property type="match status" value="1"/>
</dbReference>
<keyword evidence="6 13" id="KW-0812">Transmembrane</keyword>
<evidence type="ECO:0000256" key="2">
    <source>
        <dbReference type="ARBA" id="ARBA00010527"/>
    </source>
</evidence>
<dbReference type="Pfam" id="PF14849">
    <property type="entry name" value="YidC_periplas"/>
    <property type="match status" value="1"/>
</dbReference>
<dbReference type="AlphaFoldDB" id="A0A4Y9ENM6"/>
<evidence type="ECO:0000256" key="13">
    <source>
        <dbReference type="HAMAP-Rule" id="MF_01810"/>
    </source>
</evidence>
<sequence length="597" mass="65505">MTDNRNMILFVVLSAMIFLGWSFVSEKYLPKQPVPVTASGGPAPQPTLMQTWFGGAPQPAAPTAPGAVVQGSVPGVAVAGAVQPINVVLAQSPRVAIETPRLSGSINLRGGRIDDLLMTTYGQTIDKNSPPVRLFTPSGTAGAYFSQFGWTGADAPGPDTLWTASAPKLTPTSPVTLTWTNPKGVVFDLRLAVDDNYMFTVTQNVTNPGTAPVTVRTYGLVSHTGEFHEKDASNLHVGPLGVMDGRLKDSETSFKKLREDGPQSYATTGGWLGMTEKYWIAALIPNQKLPVAAHFAAAAGDRYQTDFLDPAVVVAPGASASNVSHLYAGAKEVALIDKYKADLGIPLFDRTVSWGWFWFIAQPIFHLLSWLFKLTGNFGVAIICLTLIVRAALFPIANKQYQSMAKMRLVQPKMKELQERYKDDKPRQQQEIMALYKKEKVNPLAGCLPIVLQIPIFFALYKTLMLSTEMRHQPFVLWIKDLSAPDPLLVTNLFGLLPFHPPGFLALGVLPVLLGITMWVQQKLNPAPMDEVQKQVFAFMPWIFMFIMAPFAAGLQLYWVTNNLVSIAQQWLMMKKYPMPASPVIEATPSAVSTKRK</sequence>
<dbReference type="RefSeq" id="WP_135245806.1">
    <property type="nucleotide sequence ID" value="NZ_SIHO01000002.1"/>
</dbReference>
<keyword evidence="17" id="KW-1185">Reference proteome</keyword>
<protein>
    <recommendedName>
        <fullName evidence="3 13">Membrane protein insertase YidC</fullName>
    </recommendedName>
    <alternativeName>
        <fullName evidence="12 13">Foldase YidC</fullName>
    </alternativeName>
    <alternativeName>
        <fullName evidence="11 13">Membrane integrase YidC</fullName>
    </alternativeName>
    <alternativeName>
        <fullName evidence="13">Membrane protein YidC</fullName>
    </alternativeName>
</protein>
<name>A0A4Y9ENM6_9SPHN</name>
<dbReference type="EMBL" id="SIHO01000002">
    <property type="protein sequence ID" value="TFU03214.1"/>
    <property type="molecule type" value="Genomic_DNA"/>
</dbReference>
<feature type="domain" description="Membrane insertase YidC N-terminal" evidence="15">
    <location>
        <begin position="94"/>
        <end position="367"/>
    </location>
</feature>
<gene>
    <name evidence="13 16" type="primary">yidC</name>
    <name evidence="16" type="ORF">EUV02_08445</name>
</gene>
<keyword evidence="7 13" id="KW-0653">Protein transport</keyword>
<evidence type="ECO:0000313" key="17">
    <source>
        <dbReference type="Proteomes" id="UP000297737"/>
    </source>
</evidence>
<evidence type="ECO:0000256" key="5">
    <source>
        <dbReference type="ARBA" id="ARBA00022475"/>
    </source>
</evidence>
<evidence type="ECO:0000313" key="16">
    <source>
        <dbReference type="EMBL" id="TFU03214.1"/>
    </source>
</evidence>
<dbReference type="PANTHER" id="PTHR12428">
    <property type="entry name" value="OXA1"/>
    <property type="match status" value="1"/>
</dbReference>
<dbReference type="InterPro" id="IPR028053">
    <property type="entry name" value="Membr_insert_YidC_N"/>
</dbReference>
<dbReference type="GO" id="GO:0005886">
    <property type="term" value="C:plasma membrane"/>
    <property type="evidence" value="ECO:0007669"/>
    <property type="project" value="UniProtKB-SubCell"/>
</dbReference>
<feature type="domain" description="Membrane insertase YidC/Oxa/ALB C-terminal" evidence="14">
    <location>
        <begin position="378"/>
        <end position="575"/>
    </location>
</feature>
<dbReference type="HAMAP" id="MF_01810">
    <property type="entry name" value="YidC_type1"/>
    <property type="match status" value="1"/>
</dbReference>
<accession>A0A4Y9ENM6</accession>
<organism evidence="16 17">
    <name type="scientific">Glacieibacterium arshaanense</name>
    <dbReference type="NCBI Taxonomy" id="2511025"/>
    <lineage>
        <taxon>Bacteria</taxon>
        <taxon>Pseudomonadati</taxon>
        <taxon>Pseudomonadota</taxon>
        <taxon>Alphaproteobacteria</taxon>
        <taxon>Sphingomonadales</taxon>
        <taxon>Sphingosinicellaceae</taxon>
        <taxon>Glacieibacterium</taxon>
    </lineage>
</organism>
<evidence type="ECO:0000256" key="10">
    <source>
        <dbReference type="ARBA" id="ARBA00023186"/>
    </source>
</evidence>
<evidence type="ECO:0000256" key="11">
    <source>
        <dbReference type="ARBA" id="ARBA00033245"/>
    </source>
</evidence>
<dbReference type="CDD" id="cd20070">
    <property type="entry name" value="5TM_YidC_Alb3"/>
    <property type="match status" value="1"/>
</dbReference>
<evidence type="ECO:0000256" key="6">
    <source>
        <dbReference type="ARBA" id="ARBA00022692"/>
    </source>
</evidence>
<feature type="transmembrane region" description="Helical" evidence="13">
    <location>
        <begin position="378"/>
        <end position="398"/>
    </location>
</feature>
<evidence type="ECO:0000259" key="14">
    <source>
        <dbReference type="Pfam" id="PF02096"/>
    </source>
</evidence>
<evidence type="ECO:0000259" key="15">
    <source>
        <dbReference type="Pfam" id="PF14849"/>
    </source>
</evidence>
<reference evidence="16 17" key="1">
    <citation type="submission" date="2019-02" db="EMBL/GenBank/DDBJ databases">
        <title>Polymorphobacter sp. isolated from the lake at the Tibet of China.</title>
        <authorList>
            <person name="Li A."/>
        </authorList>
    </citation>
    <scope>NUCLEOTIDE SEQUENCE [LARGE SCALE GENOMIC DNA]</scope>
    <source>
        <strain evidence="16 17">DJ1R-1</strain>
    </source>
</reference>
<evidence type="ECO:0000256" key="3">
    <source>
        <dbReference type="ARBA" id="ARBA00015325"/>
    </source>
</evidence>
<dbReference type="InterPro" id="IPR047196">
    <property type="entry name" value="YidC_ALB_C"/>
</dbReference>
<dbReference type="GO" id="GO:0015031">
    <property type="term" value="P:protein transport"/>
    <property type="evidence" value="ECO:0007669"/>
    <property type="project" value="UniProtKB-KW"/>
</dbReference>
<feature type="transmembrane region" description="Helical" evidence="13">
    <location>
        <begin position="503"/>
        <end position="520"/>
    </location>
</feature>
<dbReference type="InterPro" id="IPR038221">
    <property type="entry name" value="YidC_periplasmic_sf"/>
</dbReference>
<keyword evidence="5 13" id="KW-1003">Cell membrane</keyword>
<feature type="transmembrane region" description="Helical" evidence="13">
    <location>
        <begin position="536"/>
        <end position="559"/>
    </location>
</feature>
<keyword evidence="10 13" id="KW-0143">Chaperone</keyword>
<dbReference type="Pfam" id="PF02096">
    <property type="entry name" value="60KD_IMP"/>
    <property type="match status" value="1"/>
</dbReference>
<proteinExistence type="inferred from homology"/>
<keyword evidence="8 13" id="KW-1133">Transmembrane helix</keyword>
<comment type="caution">
    <text evidence="16">The sequence shown here is derived from an EMBL/GenBank/DDBJ whole genome shotgun (WGS) entry which is preliminary data.</text>
</comment>
<dbReference type="NCBIfam" id="TIGR03593">
    <property type="entry name" value="yidC_nterm"/>
    <property type="match status" value="1"/>
</dbReference>
<dbReference type="OrthoDB" id="9780552at2"/>
<evidence type="ECO:0000256" key="8">
    <source>
        <dbReference type="ARBA" id="ARBA00022989"/>
    </source>
</evidence>
<dbReference type="GO" id="GO:0032977">
    <property type="term" value="F:membrane insertase activity"/>
    <property type="evidence" value="ECO:0007669"/>
    <property type="project" value="InterPro"/>
</dbReference>
<comment type="function">
    <text evidence="13">Required for the insertion and/or proper folding and/or complex formation of integral membrane proteins into the membrane. Involved in integration of membrane proteins that insert both dependently and independently of the Sec translocase complex, as well as at least some lipoproteins. Aids folding of multispanning membrane proteins.</text>
</comment>